<dbReference type="FunFam" id="3.40.50.2000:FF:000082">
    <property type="entry name" value="Glycosyltransferase"/>
    <property type="match status" value="2"/>
</dbReference>
<evidence type="ECO:0000313" key="4">
    <source>
        <dbReference type="Proteomes" id="UP000026962"/>
    </source>
</evidence>
<dbReference type="EnsemblPlants" id="OPUNC01G29850.1">
    <property type="protein sequence ID" value="OPUNC01G29850.1"/>
    <property type="gene ID" value="OPUNC01G29850"/>
</dbReference>
<dbReference type="FunFam" id="3.40.50.2000:FF:000020">
    <property type="entry name" value="Glycosyltransferase"/>
    <property type="match status" value="2"/>
</dbReference>
<dbReference type="SUPFAM" id="SSF53756">
    <property type="entry name" value="UDP-Glycosyltransferase/glycogen phosphorylase"/>
    <property type="match status" value="2"/>
</dbReference>
<dbReference type="OMA" id="RHISHTF"/>
<dbReference type="PROSITE" id="PS00375">
    <property type="entry name" value="UDPGT"/>
    <property type="match status" value="2"/>
</dbReference>
<dbReference type="GO" id="GO:0035251">
    <property type="term" value="F:UDP-glucosyltransferase activity"/>
    <property type="evidence" value="ECO:0007669"/>
    <property type="project" value="InterPro"/>
</dbReference>
<dbReference type="InterPro" id="IPR050481">
    <property type="entry name" value="UDP-glycosyltransf_plant"/>
</dbReference>
<reference evidence="3" key="2">
    <citation type="submission" date="2018-05" db="EMBL/GenBank/DDBJ databases">
        <title>OpunRS2 (Oryza punctata Reference Sequence Version 2).</title>
        <authorList>
            <person name="Zhang J."/>
            <person name="Kudrna D."/>
            <person name="Lee S."/>
            <person name="Talag J."/>
            <person name="Welchert J."/>
            <person name="Wing R.A."/>
        </authorList>
    </citation>
    <scope>NUCLEOTIDE SEQUENCE [LARGE SCALE GENOMIC DNA]</scope>
</reference>
<comment type="similarity">
    <text evidence="1">Belongs to the UDP-glycosyltransferase family.</text>
</comment>
<keyword evidence="4" id="KW-1185">Reference proteome</keyword>
<dbReference type="Gene3D" id="3.40.50.2000">
    <property type="entry name" value="Glycogen Phosphorylase B"/>
    <property type="match status" value="4"/>
</dbReference>
<dbReference type="AlphaFoldDB" id="A0A0E0JNP0"/>
<reference evidence="3" key="1">
    <citation type="submission" date="2015-04" db="UniProtKB">
        <authorList>
            <consortium name="EnsemblPlants"/>
        </authorList>
    </citation>
    <scope>IDENTIFICATION</scope>
</reference>
<dbReference type="InterPro" id="IPR002213">
    <property type="entry name" value="UDP_glucos_trans"/>
</dbReference>
<evidence type="ECO:0000256" key="1">
    <source>
        <dbReference type="ARBA" id="ARBA00009995"/>
    </source>
</evidence>
<evidence type="ECO:0000313" key="3">
    <source>
        <dbReference type="EnsemblPlants" id="OPUNC01G29850.1"/>
    </source>
</evidence>
<protein>
    <recommendedName>
        <fullName evidence="5">UDP-glycosyltransferases domain-containing protein</fullName>
    </recommendedName>
</protein>
<keyword evidence="2" id="KW-0808">Transferase</keyword>
<dbReference type="InterPro" id="IPR035595">
    <property type="entry name" value="UDP_glycos_trans_CS"/>
</dbReference>
<accession>A0A0E0JNP0</accession>
<dbReference type="HOGENOM" id="CLU_001724_8_5_1"/>
<dbReference type="Proteomes" id="UP000026962">
    <property type="component" value="Chromosome 1"/>
</dbReference>
<dbReference type="PANTHER" id="PTHR48048:SF89">
    <property type="entry name" value="GLYCOSYLTRANSFERASE"/>
    <property type="match status" value="1"/>
</dbReference>
<dbReference type="eggNOG" id="KOG1192">
    <property type="taxonomic scope" value="Eukaryota"/>
</dbReference>
<name>A0A0E0JNP0_ORYPU</name>
<dbReference type="PANTHER" id="PTHR48048">
    <property type="entry name" value="GLYCOSYLTRANSFERASE"/>
    <property type="match status" value="1"/>
</dbReference>
<sequence>MERTVVLYPGLGVGHLVPMVELAKVFLHHGLAVTVAVVKPPLDTPDFSASVERFAASNPAVYFHVLPPPPPPPAPAGSGSDGTSVPPIVGMLGFLNAMNAPLRDFLRSLPSVDALIVDMFCTDALDVASELRLPVYVFFPSAASDLAVFLHLSSMRDSINTSFGDLGDSLIHFPGSPPFKASELPSDIINDNEASRLILLMFRRHPESRGILVNTFETLEARALRALEDGLCVPGRATPPVYSIGPLVSGGGGSDKDHDCLQWLDAQPDNSVVFLSFGSLGRFGKKQLEEIAIGLQKSEQRFLWVVRSPRIDEKNVYEPLAEPDLDALLPAGFMEATRRRGLVVKLWAPQVEVLRHRATGAFVTHCGWNSTLEGITAGLPLLCWPLYAEQRMNKVFVVEEMKLGVEMRGYDEDMVVAEEVEAKVRWVIESEGGKTLRQRATAVKDVAAEAIKEGGSSHAAFVKFLEDLRVSMFHTSGHLGVMKQTVVLYPGGGVGHVVPMLELAKVFLKHGHDVTMLLLEPPFKSSDSGALAVERLVASNPSVSFHVLPPLPAPDFASFGKHPFLLFIQLLRQYNERLESFLRSIPRQRLHSLVIDMFCVDAIDVCAELGVPVYTFFASGVSVLSVLTQLPTFLAGRETDLKELGDTPLDFLGVPPMPASHLIKELLEHPEDEMCKAMANRWERNTETMGVLVNSFDSLESRAVQALRDDPLCVPGKVLPPIYCVGPLVGGGAGEAAERHECLVWLDAQPEHSVVFLCFGSKGVFPAEQLKEIAVGLENSGQRFMWVVRTPPTTTEGFKKYFEQRAAPDLDELFPDGFVERTKDRGFIVTTWAPQVDVLRHPATGAFVTHCGWNSALEGITAGVPMLCWPQYAEQKMNKVFMTAEMGVGVELDGYNSDFVKAEELEAKVRLVMESEEGRQLRARSAARKKEAEAALEEGGSSHSAFVQFLSDAENLVQN</sequence>
<dbReference type="Gramene" id="OPUNC01G29850.1">
    <property type="protein sequence ID" value="OPUNC01G29850.1"/>
    <property type="gene ID" value="OPUNC01G29850"/>
</dbReference>
<evidence type="ECO:0008006" key="5">
    <source>
        <dbReference type="Google" id="ProtNLM"/>
    </source>
</evidence>
<proteinExistence type="inferred from homology"/>
<organism evidence="3">
    <name type="scientific">Oryza punctata</name>
    <name type="common">Red rice</name>
    <dbReference type="NCBI Taxonomy" id="4537"/>
    <lineage>
        <taxon>Eukaryota</taxon>
        <taxon>Viridiplantae</taxon>
        <taxon>Streptophyta</taxon>
        <taxon>Embryophyta</taxon>
        <taxon>Tracheophyta</taxon>
        <taxon>Spermatophyta</taxon>
        <taxon>Magnoliopsida</taxon>
        <taxon>Liliopsida</taxon>
        <taxon>Poales</taxon>
        <taxon>Poaceae</taxon>
        <taxon>BOP clade</taxon>
        <taxon>Oryzoideae</taxon>
        <taxon>Oryzeae</taxon>
        <taxon>Oryzinae</taxon>
        <taxon>Oryza</taxon>
    </lineage>
</organism>
<dbReference type="Pfam" id="PF00201">
    <property type="entry name" value="UDPGT"/>
    <property type="match status" value="2"/>
</dbReference>
<dbReference type="CDD" id="cd03784">
    <property type="entry name" value="GT1_Gtf-like"/>
    <property type="match status" value="2"/>
</dbReference>
<evidence type="ECO:0000256" key="2">
    <source>
        <dbReference type="ARBA" id="ARBA00022679"/>
    </source>
</evidence>